<dbReference type="InterPro" id="IPR001478">
    <property type="entry name" value="PDZ"/>
</dbReference>
<dbReference type="Gene3D" id="2.30.42.10">
    <property type="match status" value="1"/>
</dbReference>
<evidence type="ECO:0000256" key="3">
    <source>
        <dbReference type="ARBA" id="ARBA00022553"/>
    </source>
</evidence>
<keyword evidence="3" id="KW-0597">Phosphoprotein</keyword>
<evidence type="ECO:0000313" key="7">
    <source>
        <dbReference type="Proteomes" id="UP000694941"/>
    </source>
</evidence>
<dbReference type="PANTHER" id="PTHR24217:SF0">
    <property type="entry name" value="PDZ DOMAIN-CONTAINING PROTEIN"/>
    <property type="match status" value="1"/>
</dbReference>
<protein>
    <submittedName>
        <fullName evidence="8">Synaptopodin-2-like</fullName>
    </submittedName>
</protein>
<feature type="compositionally biased region" description="Basic and acidic residues" evidence="5">
    <location>
        <begin position="212"/>
        <end position="224"/>
    </location>
</feature>
<evidence type="ECO:0000256" key="1">
    <source>
        <dbReference type="ARBA" id="ARBA00004496"/>
    </source>
</evidence>
<accession>A0ABM1B1T7</accession>
<dbReference type="InterPro" id="IPR051976">
    <property type="entry name" value="Synaptopodin_domain"/>
</dbReference>
<gene>
    <name evidence="8" type="primary">LOC106458152</name>
</gene>
<comment type="subcellular location">
    <subcellularLocation>
        <location evidence="1">Cytoplasm</location>
    </subcellularLocation>
</comment>
<comment type="similarity">
    <text evidence="4">Belongs to the synaptopodin family.</text>
</comment>
<organism evidence="7 8">
    <name type="scientific">Limulus polyphemus</name>
    <name type="common">Atlantic horseshoe crab</name>
    <dbReference type="NCBI Taxonomy" id="6850"/>
    <lineage>
        <taxon>Eukaryota</taxon>
        <taxon>Metazoa</taxon>
        <taxon>Ecdysozoa</taxon>
        <taxon>Arthropoda</taxon>
        <taxon>Chelicerata</taxon>
        <taxon>Merostomata</taxon>
        <taxon>Xiphosura</taxon>
        <taxon>Limulidae</taxon>
        <taxon>Limulus</taxon>
    </lineage>
</organism>
<evidence type="ECO:0000256" key="4">
    <source>
        <dbReference type="ARBA" id="ARBA00038161"/>
    </source>
</evidence>
<dbReference type="SUPFAM" id="SSF50156">
    <property type="entry name" value="PDZ domain-like"/>
    <property type="match status" value="1"/>
</dbReference>
<sequence length="782" mass="87857">MRKRQVIRLDAGRPWGFRLCGGVGTGRPILVHKIRRKSKSHNILFEGDVVDSINGHVTKGLTHEQTIDIVDKARDILVLEVTRWEENQNNVSSQVTGIALSLDKVMMTETEEENLEGHIAYKDQRNADTISRASQLQEEKSSALCLPTVNVSILGSKDAKEIAPASSDLTPMEQYSKLTLPNEEPLTHARGISEGLSSKNERQKKKPQGFRENLRERGTSKIRQEQSSCVWEGCKSDSNHPPHMTSITPTFSGNSEPEDRVDLTPPSTIVPETTDNSLAPKGQITTIITPMFKVKKFDTKTTKDLNEYVWKPPGFNSLPRPKDVPSFSQKFLSTFSSTATTTVTTSTTTPTLTSNVTMAPKQEFKNTIHSDLGSADQQGNLEIHINPHAYEPAPEAEMDYFEMIPRKKKMFSSSSFYEEPNAIYPTVEEQVKLCRKIAGSLSSETNMKSRGANMFFKRVKRSQKWVHEGPDPVSDGEAGRKRENGTTELPTYDFMNAPYIKVGKDPPKLKLILDPRHIQDAVRLRKEGKNISEHNVVSPDVCLGIVKDLYGTVGKGAAMFAKRKKKSEEWVVDEGKIKALLSKKEYETALPVDHRKTNRPRPSLETPTQPSRLQEMTKRTRFKLVKSPWEAALESPFGSCDAAFVEVMPHNELNSIAETIIRAAETKTTTPPVKIEKETKPATSEPFPTPTVRLPQTKNYDLYRPRAPRGWTGYSAASSNVHCAQDPVLPLPPETHQELTFSKFQKKDFRNFNRTPKSWSFITSEETFVPFKPVKFPLGHCI</sequence>
<evidence type="ECO:0000256" key="5">
    <source>
        <dbReference type="SAM" id="MobiDB-lite"/>
    </source>
</evidence>
<evidence type="ECO:0000313" key="8">
    <source>
        <dbReference type="RefSeq" id="XP_013773070.1"/>
    </source>
</evidence>
<dbReference type="InterPro" id="IPR036034">
    <property type="entry name" value="PDZ_sf"/>
</dbReference>
<keyword evidence="7" id="KW-1185">Reference proteome</keyword>
<dbReference type="GeneID" id="106458152"/>
<evidence type="ECO:0000259" key="6">
    <source>
        <dbReference type="PROSITE" id="PS50106"/>
    </source>
</evidence>
<feature type="region of interest" description="Disordered" evidence="5">
    <location>
        <begin position="466"/>
        <end position="488"/>
    </location>
</feature>
<keyword evidence="2" id="KW-0963">Cytoplasm</keyword>
<dbReference type="PANTHER" id="PTHR24217">
    <property type="entry name" value="PUTATIVE-RELATED"/>
    <property type="match status" value="1"/>
</dbReference>
<dbReference type="RefSeq" id="XP_013773070.1">
    <property type="nucleotide sequence ID" value="XM_013917616.2"/>
</dbReference>
<dbReference type="Proteomes" id="UP000694941">
    <property type="component" value="Unplaced"/>
</dbReference>
<feature type="compositionally biased region" description="Polar residues" evidence="5">
    <location>
        <begin position="245"/>
        <end position="255"/>
    </location>
</feature>
<evidence type="ECO:0000256" key="2">
    <source>
        <dbReference type="ARBA" id="ARBA00022490"/>
    </source>
</evidence>
<proteinExistence type="inferred from homology"/>
<dbReference type="PROSITE" id="PS50106">
    <property type="entry name" value="PDZ"/>
    <property type="match status" value="1"/>
</dbReference>
<feature type="domain" description="PDZ" evidence="6">
    <location>
        <begin position="3"/>
        <end position="85"/>
    </location>
</feature>
<reference evidence="8" key="1">
    <citation type="submission" date="2025-08" db="UniProtKB">
        <authorList>
            <consortium name="RefSeq"/>
        </authorList>
    </citation>
    <scope>IDENTIFICATION</scope>
    <source>
        <tissue evidence="8">Muscle</tissue>
    </source>
</reference>
<dbReference type="SMART" id="SM00228">
    <property type="entry name" value="PDZ"/>
    <property type="match status" value="1"/>
</dbReference>
<name>A0ABM1B1T7_LIMPO</name>
<feature type="region of interest" description="Disordered" evidence="5">
    <location>
        <begin position="180"/>
        <end position="261"/>
    </location>
</feature>